<dbReference type="EMBL" id="GL732527">
    <property type="protein sequence ID" value="EFX87762.1"/>
    <property type="molecule type" value="Genomic_DNA"/>
</dbReference>
<dbReference type="InParanoid" id="E9FYI4"/>
<sequence length="118" mass="13261">MTTYTAYPTTPRLLTATPRLPLISPPRRLNTTPKRQSTTLPRSTQPQLRRTSIAQSRLATPKLLFRATLNRITTLMLQSATPRLTLHLATTPQPSSTTPKKSPITQLRTLPSLLHQRN</sequence>
<protein>
    <submittedName>
        <fullName evidence="2">Uncharacterized protein</fullName>
    </submittedName>
</protein>
<keyword evidence="3" id="KW-1185">Reference proteome</keyword>
<evidence type="ECO:0000256" key="1">
    <source>
        <dbReference type="SAM" id="MobiDB-lite"/>
    </source>
</evidence>
<name>E9FYI4_DAPPU</name>
<proteinExistence type="predicted"/>
<feature type="compositionally biased region" description="Low complexity" evidence="1">
    <location>
        <begin position="15"/>
        <end position="29"/>
    </location>
</feature>
<feature type="compositionally biased region" description="Low complexity" evidence="1">
    <location>
        <begin position="90"/>
        <end position="106"/>
    </location>
</feature>
<gene>
    <name evidence="2" type="ORF">DAPPUDRAFT_306514</name>
</gene>
<dbReference type="HOGENOM" id="CLU_2075516_0_0_1"/>
<organism evidence="2 3">
    <name type="scientific">Daphnia pulex</name>
    <name type="common">Water flea</name>
    <dbReference type="NCBI Taxonomy" id="6669"/>
    <lineage>
        <taxon>Eukaryota</taxon>
        <taxon>Metazoa</taxon>
        <taxon>Ecdysozoa</taxon>
        <taxon>Arthropoda</taxon>
        <taxon>Crustacea</taxon>
        <taxon>Branchiopoda</taxon>
        <taxon>Diplostraca</taxon>
        <taxon>Cladocera</taxon>
        <taxon>Anomopoda</taxon>
        <taxon>Daphniidae</taxon>
        <taxon>Daphnia</taxon>
    </lineage>
</organism>
<dbReference type="Proteomes" id="UP000000305">
    <property type="component" value="Unassembled WGS sequence"/>
</dbReference>
<dbReference type="PhylomeDB" id="E9FYI4"/>
<feature type="region of interest" description="Disordered" evidence="1">
    <location>
        <begin position="15"/>
        <end position="55"/>
    </location>
</feature>
<evidence type="ECO:0000313" key="2">
    <source>
        <dbReference type="EMBL" id="EFX87762.1"/>
    </source>
</evidence>
<feature type="compositionally biased region" description="Polar residues" evidence="1">
    <location>
        <begin position="30"/>
        <end position="55"/>
    </location>
</feature>
<evidence type="ECO:0000313" key="3">
    <source>
        <dbReference type="Proteomes" id="UP000000305"/>
    </source>
</evidence>
<feature type="region of interest" description="Disordered" evidence="1">
    <location>
        <begin position="89"/>
        <end position="118"/>
    </location>
</feature>
<dbReference type="KEGG" id="dpx:DAPPUDRAFT_306514"/>
<reference evidence="2 3" key="1">
    <citation type="journal article" date="2011" name="Science">
        <title>The ecoresponsive genome of Daphnia pulex.</title>
        <authorList>
            <person name="Colbourne J.K."/>
            <person name="Pfrender M.E."/>
            <person name="Gilbert D."/>
            <person name="Thomas W.K."/>
            <person name="Tucker A."/>
            <person name="Oakley T.H."/>
            <person name="Tokishita S."/>
            <person name="Aerts A."/>
            <person name="Arnold G.J."/>
            <person name="Basu M.K."/>
            <person name="Bauer D.J."/>
            <person name="Caceres C.E."/>
            <person name="Carmel L."/>
            <person name="Casola C."/>
            <person name="Choi J.H."/>
            <person name="Detter J.C."/>
            <person name="Dong Q."/>
            <person name="Dusheyko S."/>
            <person name="Eads B.D."/>
            <person name="Frohlich T."/>
            <person name="Geiler-Samerotte K.A."/>
            <person name="Gerlach D."/>
            <person name="Hatcher P."/>
            <person name="Jogdeo S."/>
            <person name="Krijgsveld J."/>
            <person name="Kriventseva E.V."/>
            <person name="Kultz D."/>
            <person name="Laforsch C."/>
            <person name="Lindquist E."/>
            <person name="Lopez J."/>
            <person name="Manak J.R."/>
            <person name="Muller J."/>
            <person name="Pangilinan J."/>
            <person name="Patwardhan R.P."/>
            <person name="Pitluck S."/>
            <person name="Pritham E.J."/>
            <person name="Rechtsteiner A."/>
            <person name="Rho M."/>
            <person name="Rogozin I.B."/>
            <person name="Sakarya O."/>
            <person name="Salamov A."/>
            <person name="Schaack S."/>
            <person name="Shapiro H."/>
            <person name="Shiga Y."/>
            <person name="Skalitzky C."/>
            <person name="Smith Z."/>
            <person name="Souvorov A."/>
            <person name="Sung W."/>
            <person name="Tang Z."/>
            <person name="Tsuchiya D."/>
            <person name="Tu H."/>
            <person name="Vos H."/>
            <person name="Wang M."/>
            <person name="Wolf Y.I."/>
            <person name="Yamagata H."/>
            <person name="Yamada T."/>
            <person name="Ye Y."/>
            <person name="Shaw J.R."/>
            <person name="Andrews J."/>
            <person name="Crease T.J."/>
            <person name="Tang H."/>
            <person name="Lucas S.M."/>
            <person name="Robertson H.M."/>
            <person name="Bork P."/>
            <person name="Koonin E.V."/>
            <person name="Zdobnov E.M."/>
            <person name="Grigoriev I.V."/>
            <person name="Lynch M."/>
            <person name="Boore J.L."/>
        </authorList>
    </citation>
    <scope>NUCLEOTIDE SEQUENCE [LARGE SCALE GENOMIC DNA]</scope>
</reference>
<dbReference type="AlphaFoldDB" id="E9FYI4"/>
<accession>E9FYI4</accession>